<feature type="region of interest" description="Disordered" evidence="1">
    <location>
        <begin position="360"/>
        <end position="382"/>
    </location>
</feature>
<proteinExistence type="predicted"/>
<evidence type="ECO:0000313" key="2">
    <source>
        <dbReference type="EMBL" id="KAK9287544.1"/>
    </source>
</evidence>
<sequence length="730" mass="81850">MEARKAAMVEASWCRILKAARIPSKEAEALLLKAEKCVAEAFEAATAMGVVMYDTPNCPQKPCEIKTSSIDGGESPTHAVAASFETAFEVDKQVAAAVKTAFIRLANCPSFNKDEFKDLLRKISQNPDTGESNQELSDFSSECESDTGSEAEPNFQKDDYSSQDLNCKTQVAEARQRKLKKKQLYENFNMTKLIDMMLERLKCLQEDELASLATIVATCGLNAALAEVENRKQHNLGSATDYSSGSAFNFARRMSSLGAGTLRNSDIPMNGQLRRKQAESEVPSLDKFLVKHLSKLEKEVLEAKNTRSNDSREGIGHNPDKSDDEKLISHNNVTSSEIIQDLGSILVKHSSKLEKEIEEAKKNSGKMLEKDRQNSESDMTFSETVPDLGSILVKHSSKLEKEIEETKRNCGKTYEMNGEKSGRMQNGVVRHTKQDVPEFPSLDKVLVKHVSRLEREVQEAKNRRNNVPVGGGKMANSEKKFDSSIPITPSEESENSLCYDARQAGKENIDLNKDVDGNVKTEQKDCTGESLKRVEQANVDAGETPSIQYEKAGIKEAENGLDKILVKPVHRLEREKMQALLSGSDHGLYRHQKKRGNNNITDCESLDKVLVKHVSRLEKEKMMRLHSEEEVVKVKKRSDATVQSEKHEEGSLDQILVKHKSRLEREKMAAAQQQPGEEIRHSITRRQARERELQEAWGGMSLGNSVRPHLSRLERDKAMKGRVEQKLRKI</sequence>
<evidence type="ECO:0000256" key="1">
    <source>
        <dbReference type="SAM" id="MobiDB-lite"/>
    </source>
</evidence>
<keyword evidence="3" id="KW-1185">Reference proteome</keyword>
<feature type="region of interest" description="Disordered" evidence="1">
    <location>
        <begin position="301"/>
        <end position="326"/>
    </location>
</feature>
<reference evidence="2 3" key="1">
    <citation type="journal article" date="2024" name="Plant J.">
        <title>Genome sequences and population genomics reveal climatic adaptation and genomic divergence between two closely related sweetgum species.</title>
        <authorList>
            <person name="Xu W.Q."/>
            <person name="Ren C.Q."/>
            <person name="Zhang X.Y."/>
            <person name="Comes H.P."/>
            <person name="Liu X.H."/>
            <person name="Li Y.G."/>
            <person name="Kettle C.J."/>
            <person name="Jalonen R."/>
            <person name="Gaisberger H."/>
            <person name="Ma Y.Z."/>
            <person name="Qiu Y.X."/>
        </authorList>
    </citation>
    <scope>NUCLEOTIDE SEQUENCE [LARGE SCALE GENOMIC DNA]</scope>
    <source>
        <strain evidence="2">Hangzhou</strain>
    </source>
</reference>
<feature type="region of interest" description="Disordered" evidence="1">
    <location>
        <begin position="465"/>
        <end position="494"/>
    </location>
</feature>
<organism evidence="2 3">
    <name type="scientific">Liquidambar formosana</name>
    <name type="common">Formosan gum</name>
    <dbReference type="NCBI Taxonomy" id="63359"/>
    <lineage>
        <taxon>Eukaryota</taxon>
        <taxon>Viridiplantae</taxon>
        <taxon>Streptophyta</taxon>
        <taxon>Embryophyta</taxon>
        <taxon>Tracheophyta</taxon>
        <taxon>Spermatophyta</taxon>
        <taxon>Magnoliopsida</taxon>
        <taxon>eudicotyledons</taxon>
        <taxon>Gunneridae</taxon>
        <taxon>Pentapetalae</taxon>
        <taxon>Saxifragales</taxon>
        <taxon>Altingiaceae</taxon>
        <taxon>Liquidambar</taxon>
    </lineage>
</organism>
<accession>A0AAP0X062</accession>
<name>A0AAP0X062_LIQFO</name>
<feature type="compositionally biased region" description="Polar residues" evidence="1">
    <location>
        <begin position="124"/>
        <end position="140"/>
    </location>
</feature>
<feature type="compositionally biased region" description="Basic and acidic residues" evidence="1">
    <location>
        <begin position="360"/>
        <end position="375"/>
    </location>
</feature>
<dbReference type="AlphaFoldDB" id="A0AAP0X062"/>
<evidence type="ECO:0000313" key="3">
    <source>
        <dbReference type="Proteomes" id="UP001415857"/>
    </source>
</evidence>
<dbReference type="Proteomes" id="UP001415857">
    <property type="component" value="Unassembled WGS sequence"/>
</dbReference>
<dbReference type="PANTHER" id="PTHR36325">
    <property type="entry name" value="MYOSIN-2 HEAVY CHAIN-LIKE PROTEIN"/>
    <property type="match status" value="1"/>
</dbReference>
<protein>
    <submittedName>
        <fullName evidence="2">Uncharacterized protein</fullName>
    </submittedName>
</protein>
<dbReference type="PANTHER" id="PTHR36325:SF1">
    <property type="entry name" value="MYOSIN-2 HEAVY CHAIN-LIKE PROTEIN"/>
    <property type="match status" value="1"/>
</dbReference>
<comment type="caution">
    <text evidence="2">The sequence shown here is derived from an EMBL/GenBank/DDBJ whole genome shotgun (WGS) entry which is preliminary data.</text>
</comment>
<feature type="region of interest" description="Disordered" evidence="1">
    <location>
        <begin position="124"/>
        <end position="162"/>
    </location>
</feature>
<dbReference type="EMBL" id="JBBPBK010000004">
    <property type="protein sequence ID" value="KAK9287544.1"/>
    <property type="molecule type" value="Genomic_DNA"/>
</dbReference>
<gene>
    <name evidence="2" type="ORF">L1049_015965</name>
</gene>
<feature type="region of interest" description="Disordered" evidence="1">
    <location>
        <begin position="690"/>
        <end position="730"/>
    </location>
</feature>
<feature type="compositionally biased region" description="Basic and acidic residues" evidence="1">
    <location>
        <begin position="711"/>
        <end position="730"/>
    </location>
</feature>